<organism evidence="21 22">
    <name type="scientific">Drosophila busckii</name>
    <name type="common">Fruit fly</name>
    <dbReference type="NCBI Taxonomy" id="30019"/>
    <lineage>
        <taxon>Eukaryota</taxon>
        <taxon>Metazoa</taxon>
        <taxon>Ecdysozoa</taxon>
        <taxon>Arthropoda</taxon>
        <taxon>Hexapoda</taxon>
        <taxon>Insecta</taxon>
        <taxon>Pterygota</taxon>
        <taxon>Neoptera</taxon>
        <taxon>Endopterygota</taxon>
        <taxon>Diptera</taxon>
        <taxon>Brachycera</taxon>
        <taxon>Muscomorpha</taxon>
        <taxon>Ephydroidea</taxon>
        <taxon>Drosophilidae</taxon>
        <taxon>Drosophila</taxon>
    </lineage>
</organism>
<feature type="disulfide bond" evidence="15">
    <location>
        <begin position="393"/>
        <end position="440"/>
    </location>
</feature>
<dbReference type="SMR" id="A0A0M3QXK2"/>
<keyword evidence="8" id="KW-0378">Hydrolase</keyword>
<feature type="disulfide bond" evidence="15">
    <location>
        <begin position="566"/>
        <end position="597"/>
    </location>
</feature>
<evidence type="ECO:0000256" key="7">
    <source>
        <dbReference type="ARBA" id="ARBA00022737"/>
    </source>
</evidence>
<dbReference type="Gene3D" id="2.20.100.10">
    <property type="entry name" value="Thrombospondin type-1 (TSP1) repeat"/>
    <property type="match status" value="3"/>
</dbReference>
<evidence type="ECO:0000256" key="13">
    <source>
        <dbReference type="PIRSR" id="PIRSR613273-1"/>
    </source>
</evidence>
<keyword evidence="12" id="KW-0325">Glycoprotein</keyword>
<evidence type="ECO:0000256" key="9">
    <source>
        <dbReference type="ARBA" id="ARBA00022833"/>
    </source>
</evidence>
<feature type="disulfide bond" evidence="15">
    <location>
        <begin position="549"/>
        <end position="571"/>
    </location>
</feature>
<feature type="binding site" evidence="14 16">
    <location>
        <position position="456"/>
    </location>
    <ligand>
        <name>Zn(2+)</name>
        <dbReference type="ChEBI" id="CHEBI:29105"/>
        <note>catalytic</note>
    </ligand>
</feature>
<feature type="transmembrane region" description="Helical" evidence="18">
    <location>
        <begin position="50"/>
        <end position="71"/>
    </location>
</feature>
<dbReference type="InterPro" id="IPR010294">
    <property type="entry name" value="ADAMTS_spacer1"/>
</dbReference>
<dbReference type="GO" id="GO:0008270">
    <property type="term" value="F:zinc ion binding"/>
    <property type="evidence" value="ECO:0007669"/>
    <property type="project" value="InterPro"/>
</dbReference>
<evidence type="ECO:0000256" key="2">
    <source>
        <dbReference type="ARBA" id="ARBA00022525"/>
    </source>
</evidence>
<dbReference type="InterPro" id="IPR001590">
    <property type="entry name" value="Peptidase_M12B"/>
</dbReference>
<keyword evidence="7" id="KW-0677">Repeat</keyword>
<keyword evidence="6" id="KW-0732">Signal</keyword>
<dbReference type="FunFam" id="2.20.100.10:FF:000006">
    <property type="entry name" value="A disintegrin and metalloproteinase with thrombospondin motifs 1"/>
    <property type="match status" value="1"/>
</dbReference>
<feature type="disulfide bond" evidence="15">
    <location>
        <begin position="630"/>
        <end position="668"/>
    </location>
</feature>
<evidence type="ECO:0000256" key="4">
    <source>
        <dbReference type="ARBA" id="ARBA00022670"/>
    </source>
</evidence>
<sequence>MTLLTKKPNYAWKELLRRISSHRLQSHLMQGQKHECNPIDKHKRNMSSRYCFLGLVALLLICILCSAFGVWPSLRFSGSKSGTSATTPRRTVDIVLDDQNDISSDVNADILNEYITPIKVLNASLNTGDLLYESMKPIDSDSANSTKDATSAFSMTGTFRNKSSLIWDPHPEYTFTVFGHLLHLRLHQDTSFIPHNTFRVIRILNNHTEESASDEPEHYLGCYYKGHIEGDPDSMVAVSLCEGMTGFIKTSFGSLLIMPVNQTNSDEILHRVWRHSQRNPRQAVSDSDMELEALKLAESLLAPLTRRKRHFENLTNQEYTLEVLIAVDHTMTQFHGSDLRSYILILFSIVSNIFADASIGNVIHISLVNMLELRDMNGHQGSGTAADRLKTFCKFLGSRGYHYDTAMLITRDQICGNEREERCSTLGLAELGTVCKPRSCSIVQDNGLPAAFTIAHELGHTLNMPHDDDDRCNKYNAREGNNRTLHIMASVMGDHMHPWSWSKCSQHYISEFLEKSDKSCLENRPSSSLLNDNDIEKLPGEIYSLDQQCQLIHGNDTIHCDSNPECQYLFCNVSSVCGSSSMPWADGTPCRNHHNWCKKGKCVPRVGGSLQLVHGGWGVWTAFTPCSLTCGGGVQESRRECDNPQPRNGGKYCVGSRKKYRSCNTHSCPAGTIEPREQYCYDMNGRNFNIRGISSSSKWIPKYGLDTSDKCKLFCRLQDDSAYFKLSEAVRDGTTCAVDSFDKCVNGICRPAGCDNELNSIAKLDKCGVCEGRNDTCEELTGNVRVADLLKEKRAPQSLYHVTTIPKGASNIVITQPGYPTQNYIVLADDRHVPLVNSVKVVTPFAKQYIYAGITIDYNGSNSTMERINTTYAWKLTRDLVVMIISIDLSAAKNQNTVLISYTYTVDKAIIAEPEVEIYRWQMQDWSSCDSLCQGTMYRQAACVSTTQGLKVAPQFCDQSAMPKPEYNACNTNCQLTLNVTSISECSAACGALGTREKALSCVQTFPDMQRLNIVDMSYCKLKFEIVTHEQCREGCWNYSEWSTCTKTCGTGTQMRELRCILNNTVVSDELCNPRTKLETRDMLRACNMEPCLYPIAPISTRSVNHWVAGDWGECSDWCKMTRTVSCAYPYGNHCPPDKQPKEVRNCCHIKYINEWGKCSVDCGSGIKRKVQRCARVFKPEVPGAQKRKEYISDSYCETLKVRKPALRKSIKHCKINCHWSSSEWSPCSSTCDDDYQSRLVRCESWQGNSVNERYCDATKRPSRSRICNNCMQRQYKILTPCDCTGIERRRILYYDTHRRRVAGRPRVQKQKCTPPPSCHRRSFSNNHVSSRRAQSCEDYQQMYRAYKDGEYTLQVRSRPVRVYCHKMNSLTPREYITVEPQENYSIYYEYKTRLINSCPPVSRDHEYTNDQYSGRSYFSKLRLNITDLRIIENDYEFAESRGQRQPLGSAGDCYNRNQQCPQGDFSINLERTGFTLRPGTRWNTVGSSAVMKQETGFETSRQSRRAYCGGFCGRCYIAPGSGLYVDVV</sequence>
<feature type="domain" description="GON" evidence="20">
    <location>
        <begin position="1333"/>
        <end position="1529"/>
    </location>
</feature>
<feature type="disulfide bond" evidence="15">
    <location>
        <begin position="560"/>
        <end position="577"/>
    </location>
</feature>
<feature type="disulfide bond" evidence="15">
    <location>
        <begin position="472"/>
        <end position="504"/>
    </location>
</feature>
<keyword evidence="3" id="KW-0272">Extracellular matrix</keyword>
<keyword evidence="11 15" id="KW-1015">Disulfide bond</keyword>
<dbReference type="Gene3D" id="3.40.390.10">
    <property type="entry name" value="Collagenase (Catalytic Domain)"/>
    <property type="match status" value="1"/>
</dbReference>
<feature type="domain" description="Peptidase M12B" evidence="19">
    <location>
        <begin position="319"/>
        <end position="525"/>
    </location>
</feature>
<feature type="active site" evidence="13 16">
    <location>
        <position position="457"/>
    </location>
</feature>
<dbReference type="Pfam" id="PF05986">
    <property type="entry name" value="ADAMTS_spacer1"/>
    <property type="match status" value="1"/>
</dbReference>
<dbReference type="InterPro" id="IPR013273">
    <property type="entry name" value="ADAMTS/ADAMTS-like"/>
</dbReference>
<evidence type="ECO:0000256" key="12">
    <source>
        <dbReference type="ARBA" id="ARBA00023180"/>
    </source>
</evidence>
<keyword evidence="2" id="KW-0964">Secreted</keyword>
<dbReference type="Pfam" id="PF19236">
    <property type="entry name" value="ADAMTS_CR_3"/>
    <property type="match status" value="1"/>
</dbReference>
<evidence type="ECO:0000256" key="15">
    <source>
        <dbReference type="PIRSR" id="PIRSR613273-3"/>
    </source>
</evidence>
<name>A0A0M3QXK2_DROBS</name>
<dbReference type="InterPro" id="IPR002870">
    <property type="entry name" value="Peptidase_M12B_N"/>
</dbReference>
<keyword evidence="9 14" id="KW-0862">Zinc</keyword>
<feature type="binding site" evidence="14">
    <location>
        <position position="322"/>
    </location>
    <ligand>
        <name>Ca(2+)</name>
        <dbReference type="ChEBI" id="CHEBI:29108"/>
        <label>1</label>
    </ligand>
</feature>
<evidence type="ECO:0000256" key="18">
    <source>
        <dbReference type="SAM" id="Phobius"/>
    </source>
</evidence>
<evidence type="ECO:0000313" key="21">
    <source>
        <dbReference type="EMBL" id="ALC46009.1"/>
    </source>
</evidence>
<evidence type="ECO:0000259" key="19">
    <source>
        <dbReference type="PROSITE" id="PS50215"/>
    </source>
</evidence>
<feature type="region of interest" description="Disordered" evidence="17">
    <location>
        <begin position="1305"/>
        <end position="1327"/>
    </location>
</feature>
<evidence type="ECO:0000259" key="20">
    <source>
        <dbReference type="PROSITE" id="PS51046"/>
    </source>
</evidence>
<feature type="binding site" evidence="14 16">
    <location>
        <position position="466"/>
    </location>
    <ligand>
        <name>Zn(2+)</name>
        <dbReference type="ChEBI" id="CHEBI:29105"/>
        <note>catalytic</note>
    </ligand>
</feature>
<comment type="caution">
    <text evidence="16">Lacks conserved residue(s) required for the propagation of feature annotation.</text>
</comment>
<evidence type="ECO:0000256" key="8">
    <source>
        <dbReference type="ARBA" id="ARBA00022801"/>
    </source>
</evidence>
<dbReference type="InterPro" id="IPR036383">
    <property type="entry name" value="TSP1_rpt_sf"/>
</dbReference>
<evidence type="ECO:0000256" key="14">
    <source>
        <dbReference type="PIRSR" id="PIRSR613273-2"/>
    </source>
</evidence>
<dbReference type="PROSITE" id="PS50092">
    <property type="entry name" value="TSP1"/>
    <property type="match status" value="4"/>
</dbReference>
<evidence type="ECO:0000256" key="1">
    <source>
        <dbReference type="ARBA" id="ARBA00004498"/>
    </source>
</evidence>
<dbReference type="InterPro" id="IPR050439">
    <property type="entry name" value="ADAMTS_ADAMTS-like"/>
</dbReference>
<evidence type="ECO:0000313" key="22">
    <source>
        <dbReference type="Proteomes" id="UP000494163"/>
    </source>
</evidence>
<dbReference type="PROSITE" id="PS50215">
    <property type="entry name" value="ADAM_MEPRO"/>
    <property type="match status" value="1"/>
</dbReference>
<feature type="binding site" evidence="14">
    <location>
        <position position="322"/>
    </location>
    <ligand>
        <name>Ca(2+)</name>
        <dbReference type="ChEBI" id="CHEBI:29108"/>
        <label>2</label>
    </ligand>
</feature>
<evidence type="ECO:0000256" key="17">
    <source>
        <dbReference type="SAM" id="MobiDB-lite"/>
    </source>
</evidence>
<keyword evidence="4" id="KW-0645">Protease</keyword>
<dbReference type="PROSITE" id="PS51046">
    <property type="entry name" value="GON"/>
    <property type="match status" value="1"/>
</dbReference>
<dbReference type="Pfam" id="PF13688">
    <property type="entry name" value="Reprolysin_5"/>
    <property type="match status" value="1"/>
</dbReference>
<feature type="disulfide bond" evidence="15">
    <location>
        <begin position="415"/>
        <end position="423"/>
    </location>
</feature>
<dbReference type="OMA" id="DNDFQFA"/>
<comment type="cofactor">
    <cofactor evidence="14">
        <name>Zn(2+)</name>
        <dbReference type="ChEBI" id="CHEBI:29105"/>
    </cofactor>
    <text evidence="14">Binds 1 zinc ion per subunit.</text>
</comment>
<accession>A0A0M3QXK2</accession>
<dbReference type="EMBL" id="CP012526">
    <property type="protein sequence ID" value="ALC46009.1"/>
    <property type="molecule type" value="Genomic_DNA"/>
</dbReference>
<dbReference type="GO" id="GO:0031012">
    <property type="term" value="C:extracellular matrix"/>
    <property type="evidence" value="ECO:0007669"/>
    <property type="project" value="TreeGrafter"/>
</dbReference>
<gene>
    <name evidence="21" type="ORF">Dbus_chr3Rg759</name>
</gene>
<keyword evidence="22" id="KW-1185">Reference proteome</keyword>
<dbReference type="Pfam" id="PF00090">
    <property type="entry name" value="TSP_1"/>
    <property type="match status" value="2"/>
</dbReference>
<dbReference type="GO" id="GO:0004222">
    <property type="term" value="F:metalloendopeptidase activity"/>
    <property type="evidence" value="ECO:0007669"/>
    <property type="project" value="InterPro"/>
</dbReference>
<evidence type="ECO:0000256" key="3">
    <source>
        <dbReference type="ARBA" id="ARBA00022530"/>
    </source>
</evidence>
<protein>
    <submittedName>
        <fullName evidence="21">CG14869</fullName>
    </submittedName>
</protein>
<dbReference type="PANTHER" id="PTHR13723">
    <property type="entry name" value="ADAMTS A DISINTEGRIN AND METALLOPROTEASE WITH THROMBOSPONDIN MOTIFS PROTEASE"/>
    <property type="match status" value="1"/>
</dbReference>
<evidence type="ECO:0000256" key="16">
    <source>
        <dbReference type="PROSITE-ProRule" id="PRU00276"/>
    </source>
</evidence>
<dbReference type="CDD" id="cd04273">
    <property type="entry name" value="ZnMc_ADAMTS_like"/>
    <property type="match status" value="1"/>
</dbReference>
<dbReference type="Gene3D" id="2.60.120.830">
    <property type="match status" value="1"/>
</dbReference>
<feature type="disulfide bond" evidence="15">
    <location>
        <begin position="590"/>
        <end position="602"/>
    </location>
</feature>
<keyword evidence="18" id="KW-0812">Transmembrane</keyword>
<dbReference type="GO" id="GO:0030198">
    <property type="term" value="P:extracellular matrix organization"/>
    <property type="evidence" value="ECO:0007669"/>
    <property type="project" value="InterPro"/>
</dbReference>
<dbReference type="InterPro" id="IPR041645">
    <property type="entry name" value="ADAMTS_CR_2"/>
</dbReference>
<comment type="subcellular location">
    <subcellularLocation>
        <location evidence="1">Secreted</location>
        <location evidence="1">Extracellular space</location>
        <location evidence="1">Extracellular matrix</location>
    </subcellularLocation>
</comment>
<feature type="binding site" evidence="14">
    <location>
        <position position="404"/>
    </location>
    <ligand>
        <name>Ca(2+)</name>
        <dbReference type="ChEBI" id="CHEBI:29108"/>
        <label>1</label>
    </ligand>
</feature>
<reference evidence="21 22" key="1">
    <citation type="submission" date="2015-08" db="EMBL/GenBank/DDBJ databases">
        <title>Ancestral chromatin configuration constrains chromatin evolution on differentiating sex chromosomes in Drosophila.</title>
        <authorList>
            <person name="Zhou Q."/>
            <person name="Bachtrog D."/>
        </authorList>
    </citation>
    <scope>NUCLEOTIDE SEQUENCE [LARGE SCALE GENOMIC DNA]</scope>
    <source>
        <tissue evidence="21">Whole larvae</tissue>
    </source>
</reference>
<feature type="disulfide bond" evidence="15">
    <location>
        <begin position="641"/>
        <end position="653"/>
    </location>
</feature>
<evidence type="ECO:0000256" key="11">
    <source>
        <dbReference type="ARBA" id="ARBA00023157"/>
    </source>
</evidence>
<keyword evidence="14" id="KW-0106">Calcium</keyword>
<dbReference type="STRING" id="30019.A0A0M3QXK2"/>
<feature type="binding site" evidence="14 16">
    <location>
        <position position="460"/>
    </location>
    <ligand>
        <name>Zn(2+)</name>
        <dbReference type="ChEBI" id="CHEBI:29105"/>
        <note>catalytic</note>
    </ligand>
</feature>
<dbReference type="InterPro" id="IPR012314">
    <property type="entry name" value="Pept_M12B_GON-ADAMTSs"/>
</dbReference>
<dbReference type="GO" id="GO:0006508">
    <property type="term" value="P:proteolysis"/>
    <property type="evidence" value="ECO:0007669"/>
    <property type="project" value="UniProtKB-KW"/>
</dbReference>
<proteinExistence type="predicted"/>
<dbReference type="PRINTS" id="PR01857">
    <property type="entry name" value="ADAMTSFAMILY"/>
</dbReference>
<keyword evidence="10" id="KW-0482">Metalloprotease</keyword>
<feature type="disulfide bond" evidence="15">
    <location>
        <begin position="626"/>
        <end position="663"/>
    </location>
</feature>
<evidence type="ECO:0000256" key="6">
    <source>
        <dbReference type="ARBA" id="ARBA00022729"/>
    </source>
</evidence>
<dbReference type="Pfam" id="PF01562">
    <property type="entry name" value="Pep_M12B_propep"/>
    <property type="match status" value="1"/>
</dbReference>
<dbReference type="SUPFAM" id="SSF55486">
    <property type="entry name" value="Metalloproteases ('zincins'), catalytic domain"/>
    <property type="match status" value="1"/>
</dbReference>
<keyword evidence="18" id="KW-1133">Transmembrane helix</keyword>
<keyword evidence="5 14" id="KW-0479">Metal-binding</keyword>
<keyword evidence="18" id="KW-0472">Membrane</keyword>
<dbReference type="Pfam" id="PF17771">
    <property type="entry name" value="ADAMTS_CR_2"/>
    <property type="match status" value="1"/>
</dbReference>
<dbReference type="InterPro" id="IPR045371">
    <property type="entry name" value="ADAMTS_CR_3"/>
</dbReference>
<dbReference type="InterPro" id="IPR000884">
    <property type="entry name" value="TSP1_rpt"/>
</dbReference>
<evidence type="ECO:0000256" key="10">
    <source>
        <dbReference type="ARBA" id="ARBA00023049"/>
    </source>
</evidence>
<dbReference type="PANTHER" id="PTHR13723:SF278">
    <property type="entry name" value="ADAM METALLOPEPTIDASE WITH THROMBOSPONDIN TYPE 1 MOTIF A, ISOFORM B"/>
    <property type="match status" value="1"/>
</dbReference>
<dbReference type="InterPro" id="IPR024079">
    <property type="entry name" value="MetalloPept_cat_dom_sf"/>
</dbReference>
<dbReference type="Proteomes" id="UP000494163">
    <property type="component" value="Chromosome 3R"/>
</dbReference>
<feature type="binding site" evidence="14">
    <location>
        <position position="520"/>
    </location>
    <ligand>
        <name>Ca(2+)</name>
        <dbReference type="ChEBI" id="CHEBI:29108"/>
        <label>1</label>
    </ligand>
</feature>
<dbReference type="Pfam" id="PF19030">
    <property type="entry name" value="TSP1_ADAMTS"/>
    <property type="match status" value="2"/>
</dbReference>
<dbReference type="SUPFAM" id="SSF82895">
    <property type="entry name" value="TSP-1 type 1 repeat"/>
    <property type="match status" value="4"/>
</dbReference>
<dbReference type="OrthoDB" id="5855429at2759"/>
<dbReference type="Pfam" id="PF08685">
    <property type="entry name" value="GON"/>
    <property type="match status" value="1"/>
</dbReference>
<dbReference type="SMART" id="SM00209">
    <property type="entry name" value="TSP1"/>
    <property type="match status" value="6"/>
</dbReference>
<feature type="disulfide bond" evidence="15">
    <location>
        <begin position="435"/>
        <end position="520"/>
    </location>
</feature>
<evidence type="ECO:0000256" key="5">
    <source>
        <dbReference type="ARBA" id="ARBA00022723"/>
    </source>
</evidence>
<dbReference type="Gene3D" id="3.40.1620.60">
    <property type="match status" value="1"/>
</dbReference>